<evidence type="ECO:0000256" key="11">
    <source>
        <dbReference type="SAM" id="Phobius"/>
    </source>
</evidence>
<keyword evidence="6 12" id="KW-0732">Signal</keyword>
<dbReference type="GO" id="GO:0006952">
    <property type="term" value="P:defense response"/>
    <property type="evidence" value="ECO:0007669"/>
    <property type="project" value="UniProtKB-ARBA"/>
</dbReference>
<dbReference type="Pfam" id="PF08263">
    <property type="entry name" value="LRRNT_2"/>
    <property type="match status" value="1"/>
</dbReference>
<dbReference type="InterPro" id="IPR055414">
    <property type="entry name" value="LRR_R13L4/SHOC2-like"/>
</dbReference>
<dbReference type="SUPFAM" id="SSF52047">
    <property type="entry name" value="RNI-like"/>
    <property type="match status" value="1"/>
</dbReference>
<dbReference type="SUPFAM" id="SSF52058">
    <property type="entry name" value="L domain-like"/>
    <property type="match status" value="2"/>
</dbReference>
<dbReference type="GO" id="GO:0005886">
    <property type="term" value="C:plasma membrane"/>
    <property type="evidence" value="ECO:0007669"/>
    <property type="project" value="UniProtKB-SubCell"/>
</dbReference>
<dbReference type="InterPro" id="IPR032675">
    <property type="entry name" value="LRR_dom_sf"/>
</dbReference>
<keyword evidence="8 11" id="KW-1133">Transmembrane helix</keyword>
<sequence>MKSFILFLVLTLLASCSNCEKDGRPKRVLCIQSERRALVQFKHDLINGANRLASWNSTASMDCCRWSGIVCDNFTGHVLELHLQGPDPRLEEPEPTQVLAGKLNPSLLSLKELKYLDLSCNDFGATQIPSFIGSLQKLKYLNLSMSGFQGEVPHQLGNLSMLVVLDLKNAPWLGDVHIKSLAWLSSLPLLKHLDMSGYDLGSVSNWLQMVNTLPSLVELHLSSCNLPQIPHRLSQVNFTSLTMLDLSYNFFDSLMPRWIFTLNKLVSLDLSSCFLHGPAPPGSVGGFRNMTDLKFLSVPQNDFMNSSSVLKGLLSLTGLESLDISTCSISTSILGDLHNMTSLAILDLSRNQIMETLPNLFGNLCNLIYIDILDNFISGNISEIINSFRECKSPKLEHLGFSANRFSGYIPYGLGHLQNLVYLDLGFNRISGTVPESLGRLASLRKLILNVNSLSGPIPNSVGNLTSLDWLEISFNKFNGSLPKSVGRLGKLTYLSVHHNSLTGVLTRDYFANLTSLKTLWADGNMLTLELSADKWVPPFQLDILRIGSWKLGPRFPSWLRSQRNLMNLDIANAGISDIVPSWFWVSFPNITFLNMSHNNIQGMLIEDLIVAPNAAVDLSHNQFEGPLPGKFNELDIVLLDVSNNNLSGTLEKFLCPSLEKERQLQVLDLANNNLSDCLTNWQASLAVVSFESNNLSGGIPDSLGNLSSLKSFNIRNNRLSGKVPASLLNLKSLQVLELAENDFTGSLPLMIGREETQLKLLSLRSNKLEGEIPDELCYLTSIQILDLAHNNLSGTLPRCFYNFSVMSERRKTSAIVLYDEPFQVKLLGSASLVTKGREFTYSSILFLVTTLDLSGNKFSGPIPRELMGLLGLHWLNLSGNHLTGRIPEEVGKMSSLESLDLSVNQLDGSIPWSMSRLTTLSWLNLSCNKLTGEIPRSTQLQSFDESSFMANKLCGPPLAELCHKERVPSTVIEDEENDDELEWGFIISIVVGFIIGFWGVVAPLIASKCFLSVAYNCAFMLSYQVDLYAIMVSKLVTFACYRVF</sequence>
<reference evidence="15" key="1">
    <citation type="submission" date="2023-03" db="EMBL/GenBank/DDBJ databases">
        <title>Chromosome-scale reference genome and RAD-based genetic map of yellow starthistle (Centaurea solstitialis) reveal putative structural variation and QTLs associated with invader traits.</title>
        <authorList>
            <person name="Reatini B."/>
            <person name="Cang F.A."/>
            <person name="Jiang Q."/>
            <person name="Mckibben M.T.W."/>
            <person name="Barker M.S."/>
            <person name="Rieseberg L.H."/>
            <person name="Dlugosch K.M."/>
        </authorList>
    </citation>
    <scope>NUCLEOTIDE SEQUENCE</scope>
    <source>
        <strain evidence="15">CAN-66</strain>
        <tissue evidence="15">Leaf</tissue>
    </source>
</reference>
<dbReference type="InterPro" id="IPR001611">
    <property type="entry name" value="Leu-rich_rpt"/>
</dbReference>
<dbReference type="Gene3D" id="3.80.10.10">
    <property type="entry name" value="Ribonuclease Inhibitor"/>
    <property type="match status" value="5"/>
</dbReference>
<evidence type="ECO:0000256" key="8">
    <source>
        <dbReference type="ARBA" id="ARBA00022989"/>
    </source>
</evidence>
<comment type="caution">
    <text evidence="15">The sequence shown here is derived from an EMBL/GenBank/DDBJ whole genome shotgun (WGS) entry which is preliminary data.</text>
</comment>
<accession>A0AA38VWC6</accession>
<dbReference type="PROSITE" id="PS51257">
    <property type="entry name" value="PROKAR_LIPOPROTEIN"/>
    <property type="match status" value="1"/>
</dbReference>
<keyword evidence="9 11" id="KW-0472">Membrane</keyword>
<feature type="signal peptide" evidence="12">
    <location>
        <begin position="1"/>
        <end position="19"/>
    </location>
</feature>
<dbReference type="InterPro" id="IPR013210">
    <property type="entry name" value="LRR_N_plant-typ"/>
</dbReference>
<evidence type="ECO:0000256" key="7">
    <source>
        <dbReference type="ARBA" id="ARBA00022737"/>
    </source>
</evidence>
<name>A0AA38VWC6_9ASTR</name>
<evidence type="ECO:0000256" key="9">
    <source>
        <dbReference type="ARBA" id="ARBA00023136"/>
    </source>
</evidence>
<comment type="similarity">
    <text evidence="2">Belongs to the RLP family.</text>
</comment>
<proteinExistence type="inferred from homology"/>
<feature type="transmembrane region" description="Helical" evidence="11">
    <location>
        <begin position="984"/>
        <end position="1007"/>
    </location>
</feature>
<evidence type="ECO:0000313" key="15">
    <source>
        <dbReference type="EMBL" id="KAJ9540622.1"/>
    </source>
</evidence>
<dbReference type="InterPro" id="IPR046956">
    <property type="entry name" value="RLP23-like"/>
</dbReference>
<keyword evidence="4" id="KW-0433">Leucine-rich repeat</keyword>
<dbReference type="PANTHER" id="PTHR48063:SF98">
    <property type="entry name" value="LRR RECEPTOR-LIKE SERINE_THREONINE-PROTEIN KINASE FLS2"/>
    <property type="match status" value="1"/>
</dbReference>
<comment type="subcellular location">
    <subcellularLocation>
        <location evidence="1">Cell membrane</location>
        <topology evidence="1">Single-pass type I membrane protein</topology>
    </subcellularLocation>
</comment>
<dbReference type="GO" id="GO:0051707">
    <property type="term" value="P:response to other organism"/>
    <property type="evidence" value="ECO:0007669"/>
    <property type="project" value="UniProtKB-ARBA"/>
</dbReference>
<evidence type="ECO:0000256" key="12">
    <source>
        <dbReference type="SAM" id="SignalP"/>
    </source>
</evidence>
<evidence type="ECO:0000256" key="3">
    <source>
        <dbReference type="ARBA" id="ARBA00022475"/>
    </source>
</evidence>
<evidence type="ECO:0000259" key="13">
    <source>
        <dbReference type="Pfam" id="PF08263"/>
    </source>
</evidence>
<keyword evidence="3" id="KW-1003">Cell membrane</keyword>
<dbReference type="EMBL" id="JARYMX010000007">
    <property type="protein sequence ID" value="KAJ9540622.1"/>
    <property type="molecule type" value="Genomic_DNA"/>
</dbReference>
<dbReference type="FunFam" id="3.80.10.10:FF:000213">
    <property type="entry name" value="Tyrosine-sulfated glycopeptide receptor 1"/>
    <property type="match status" value="1"/>
</dbReference>
<keyword evidence="10" id="KW-0325">Glycoprotein</keyword>
<dbReference type="Pfam" id="PF13855">
    <property type="entry name" value="LRR_8"/>
    <property type="match status" value="1"/>
</dbReference>
<dbReference type="FunFam" id="3.80.10.10:FF:000095">
    <property type="entry name" value="LRR receptor-like serine/threonine-protein kinase GSO1"/>
    <property type="match status" value="1"/>
</dbReference>
<protein>
    <recommendedName>
        <fullName evidence="17">Leucine-rich repeat-containing N-terminal plant-type domain-containing protein</fullName>
    </recommendedName>
</protein>
<gene>
    <name evidence="15" type="ORF">OSB04_027128</name>
</gene>
<dbReference type="Pfam" id="PF00560">
    <property type="entry name" value="LRR_1"/>
    <property type="match status" value="9"/>
</dbReference>
<evidence type="ECO:0000313" key="16">
    <source>
        <dbReference type="Proteomes" id="UP001172457"/>
    </source>
</evidence>
<dbReference type="AlphaFoldDB" id="A0AA38VWC6"/>
<dbReference type="Pfam" id="PF23598">
    <property type="entry name" value="LRR_14"/>
    <property type="match status" value="1"/>
</dbReference>
<feature type="domain" description="Disease resistance R13L4/SHOC-2-like LRR" evidence="14">
    <location>
        <begin position="395"/>
        <end position="572"/>
    </location>
</feature>
<evidence type="ECO:0000256" key="5">
    <source>
        <dbReference type="ARBA" id="ARBA00022692"/>
    </source>
</evidence>
<feature type="chain" id="PRO_5041461511" description="Leucine-rich repeat-containing N-terminal plant-type domain-containing protein" evidence="12">
    <location>
        <begin position="20"/>
        <end position="1045"/>
    </location>
</feature>
<evidence type="ECO:0008006" key="17">
    <source>
        <dbReference type="Google" id="ProtNLM"/>
    </source>
</evidence>
<dbReference type="Proteomes" id="UP001172457">
    <property type="component" value="Chromosome 7"/>
</dbReference>
<keyword evidence="16" id="KW-1185">Reference proteome</keyword>
<evidence type="ECO:0000256" key="10">
    <source>
        <dbReference type="ARBA" id="ARBA00023180"/>
    </source>
</evidence>
<feature type="domain" description="Leucine-rich repeat-containing N-terminal plant-type" evidence="13">
    <location>
        <begin position="32"/>
        <end position="72"/>
    </location>
</feature>
<dbReference type="SMART" id="SM00369">
    <property type="entry name" value="LRR_TYP"/>
    <property type="match status" value="9"/>
</dbReference>
<evidence type="ECO:0000256" key="6">
    <source>
        <dbReference type="ARBA" id="ARBA00022729"/>
    </source>
</evidence>
<evidence type="ECO:0000256" key="2">
    <source>
        <dbReference type="ARBA" id="ARBA00009592"/>
    </source>
</evidence>
<dbReference type="InterPro" id="IPR003591">
    <property type="entry name" value="Leu-rich_rpt_typical-subtyp"/>
</dbReference>
<keyword evidence="7" id="KW-0677">Repeat</keyword>
<keyword evidence="5 11" id="KW-0812">Transmembrane</keyword>
<dbReference type="PANTHER" id="PTHR48063">
    <property type="entry name" value="LRR RECEPTOR-LIKE KINASE"/>
    <property type="match status" value="1"/>
</dbReference>
<evidence type="ECO:0000259" key="14">
    <source>
        <dbReference type="Pfam" id="PF23598"/>
    </source>
</evidence>
<evidence type="ECO:0000256" key="4">
    <source>
        <dbReference type="ARBA" id="ARBA00022614"/>
    </source>
</evidence>
<evidence type="ECO:0000256" key="1">
    <source>
        <dbReference type="ARBA" id="ARBA00004251"/>
    </source>
</evidence>
<organism evidence="15 16">
    <name type="scientific">Centaurea solstitialis</name>
    <name type="common">yellow star-thistle</name>
    <dbReference type="NCBI Taxonomy" id="347529"/>
    <lineage>
        <taxon>Eukaryota</taxon>
        <taxon>Viridiplantae</taxon>
        <taxon>Streptophyta</taxon>
        <taxon>Embryophyta</taxon>
        <taxon>Tracheophyta</taxon>
        <taxon>Spermatophyta</taxon>
        <taxon>Magnoliopsida</taxon>
        <taxon>eudicotyledons</taxon>
        <taxon>Gunneridae</taxon>
        <taxon>Pentapetalae</taxon>
        <taxon>asterids</taxon>
        <taxon>campanulids</taxon>
        <taxon>Asterales</taxon>
        <taxon>Asteraceae</taxon>
        <taxon>Carduoideae</taxon>
        <taxon>Cardueae</taxon>
        <taxon>Centaureinae</taxon>
        <taxon>Centaurea</taxon>
    </lineage>
</organism>